<feature type="domain" description="PAS" evidence="11">
    <location>
        <begin position="372"/>
        <end position="442"/>
    </location>
</feature>
<dbReference type="InterPro" id="IPR003018">
    <property type="entry name" value="GAF"/>
</dbReference>
<dbReference type="FunFam" id="1.10.287.130:FF:000040">
    <property type="entry name" value="PAS domain-containing sensor histidine kinase"/>
    <property type="match status" value="1"/>
</dbReference>
<evidence type="ECO:0000256" key="2">
    <source>
        <dbReference type="ARBA" id="ARBA00012438"/>
    </source>
</evidence>
<keyword evidence="5" id="KW-0547">Nucleotide-binding</keyword>
<dbReference type="PANTHER" id="PTHR43065">
    <property type="entry name" value="SENSOR HISTIDINE KINASE"/>
    <property type="match status" value="1"/>
</dbReference>
<evidence type="ECO:0000259" key="12">
    <source>
        <dbReference type="PROSITE" id="PS50113"/>
    </source>
</evidence>
<dbReference type="RefSeq" id="WP_308914410.1">
    <property type="nucleotide sequence ID" value="NZ_JAVGVR010000002.1"/>
</dbReference>
<evidence type="ECO:0000256" key="1">
    <source>
        <dbReference type="ARBA" id="ARBA00000085"/>
    </source>
</evidence>
<dbReference type="AlphaFoldDB" id="A0AA90ZAF7"/>
<name>A0AA90ZAF7_9BACI</name>
<dbReference type="InterPro" id="IPR001610">
    <property type="entry name" value="PAC"/>
</dbReference>
<keyword evidence="8" id="KW-0749">Sporulation</keyword>
<dbReference type="SMART" id="SM00387">
    <property type="entry name" value="HATPase_c"/>
    <property type="match status" value="1"/>
</dbReference>
<evidence type="ECO:0000259" key="11">
    <source>
        <dbReference type="PROSITE" id="PS50112"/>
    </source>
</evidence>
<keyword evidence="4" id="KW-0808">Transferase</keyword>
<evidence type="ECO:0000256" key="8">
    <source>
        <dbReference type="ARBA" id="ARBA00022969"/>
    </source>
</evidence>
<dbReference type="EMBL" id="JAVGVR010000002">
    <property type="protein sequence ID" value="MDQ6600761.1"/>
    <property type="molecule type" value="Genomic_DNA"/>
</dbReference>
<keyword evidence="7" id="KW-0067">ATP-binding</keyword>
<accession>A0AA90ZAF7</accession>
<dbReference type="SUPFAM" id="SSF55785">
    <property type="entry name" value="PYP-like sensor domain (PAS domain)"/>
    <property type="match status" value="3"/>
</dbReference>
<dbReference type="PROSITE" id="PS50109">
    <property type="entry name" value="HIS_KIN"/>
    <property type="match status" value="1"/>
</dbReference>
<dbReference type="CDD" id="cd00082">
    <property type="entry name" value="HisKA"/>
    <property type="match status" value="1"/>
</dbReference>
<sequence length="941" mass="106922">MIMNNLIALDQYTCPNVERQKLEHEWEKFVSGINATPSILPLMHDLWQRCLELGISPLQSKTSINLSEEEIKEYVATDPLFRTLKPVLTKLKDMYMDSGHLITFCNPSGDIVSLDGDLSLMLKAEDMNFVTGSSWAENSIGTNTIGTAISTGSPIQVFAGEHFCQEVQNWTCSAAPIRDPATQKILGVIELTGLWTVNHPYFLLVVISAAQDVNGMLHKQLKWERFKLYEYYQSKDISWQSKSCLAVLDRGGKVFKASSLLYEKGLIDSNYYLVSTPSLSLTLASRQYWEYEHRNGIWRFQLTPIIYGGMLIGSVVHVIPPTITSIGSKSSLPAVIDGRLPSLTSKHRLNRRAIIRKLDDKKLDVEKKSMKLPDFYKSLFNHNPDGIFSCDLQANLLDVNPALERMIGYTLKELQLTSPPSLILPGYQETGMKNIEKTIKGKPQDYDVAIKHKNGYRIDIKVKNFPQEDLQWTRQQLDLFLKNTVDSIIIFDLKHHVIKVNKAFEEVFGWSEQEIIGRKKPTIPHFLVDKYTEILQKIVNNRHVMSLETIRQRKDGSLIDVSIFVSPIVNAKGNVTAFASILRDISDRKRIEEPLKESEMKYRILFEQTPDAVFLVELNGDRTPSRLIEINPVVCERLGRSREEILSMPITDIISQDSKMYRTFIKKTKEGKHSFTLQDEIVISGKKMNVERNIQVFKFWGKEVVLITSRDITERLKTEELLRKSEKLAVVGHLDTAIAHEVNNPLTVIKGFIQLLKSTENENNQHYIDVVLSEINRIEGITNEFMAAAKPQAVKVCPNNMYLLIEQVTHLFQTQAKLNNVQIRTEFESGIPLIPFERNQLKQVMINILKNAIASMPLGGEVLIQVKKSDDHHVCISIIDRGCGIPKERIPYLGEPFYCIKEEGIGLGLMICYKIIEAHGGEISIESEVGKGTKVDVILLI</sequence>
<dbReference type="PANTHER" id="PTHR43065:SF34">
    <property type="entry name" value="SPORULATION KINASE A"/>
    <property type="match status" value="1"/>
</dbReference>
<dbReference type="InterPro" id="IPR036890">
    <property type="entry name" value="HATPase_C_sf"/>
</dbReference>
<evidence type="ECO:0000256" key="4">
    <source>
        <dbReference type="ARBA" id="ARBA00022679"/>
    </source>
</evidence>
<dbReference type="SMART" id="SM00388">
    <property type="entry name" value="HisKA"/>
    <property type="match status" value="1"/>
</dbReference>
<dbReference type="PROSITE" id="PS50113">
    <property type="entry name" value="PAC"/>
    <property type="match status" value="1"/>
</dbReference>
<dbReference type="EC" id="2.7.13.3" evidence="2"/>
<evidence type="ECO:0000313" key="13">
    <source>
        <dbReference type="EMBL" id="MDQ6600761.1"/>
    </source>
</evidence>
<feature type="domain" description="PAC" evidence="12">
    <location>
        <begin position="545"/>
        <end position="597"/>
    </location>
</feature>
<dbReference type="SMART" id="SM00091">
    <property type="entry name" value="PAS"/>
    <property type="match status" value="3"/>
</dbReference>
<keyword evidence="6" id="KW-0418">Kinase</keyword>
<dbReference type="Gene3D" id="3.30.450.20">
    <property type="entry name" value="PAS domain"/>
    <property type="match status" value="3"/>
</dbReference>
<dbReference type="InterPro" id="IPR035965">
    <property type="entry name" value="PAS-like_dom_sf"/>
</dbReference>
<protein>
    <recommendedName>
        <fullName evidence="2">histidine kinase</fullName>
        <ecNumber evidence="2">2.7.13.3</ecNumber>
    </recommendedName>
</protein>
<evidence type="ECO:0000256" key="7">
    <source>
        <dbReference type="ARBA" id="ARBA00022840"/>
    </source>
</evidence>
<dbReference type="InterPro" id="IPR004358">
    <property type="entry name" value="Sig_transdc_His_kin-like_C"/>
</dbReference>
<keyword evidence="3" id="KW-0597">Phosphoprotein</keyword>
<dbReference type="GO" id="GO:0005524">
    <property type="term" value="F:ATP binding"/>
    <property type="evidence" value="ECO:0007669"/>
    <property type="project" value="UniProtKB-KW"/>
</dbReference>
<comment type="catalytic activity">
    <reaction evidence="1">
        <text>ATP + protein L-histidine = ADP + protein N-phospho-L-histidine.</text>
        <dbReference type="EC" id="2.7.13.3"/>
    </reaction>
</comment>
<keyword evidence="14" id="KW-1185">Reference proteome</keyword>
<evidence type="ECO:0000313" key="14">
    <source>
        <dbReference type="Proteomes" id="UP001178888"/>
    </source>
</evidence>
<dbReference type="GO" id="GO:0000155">
    <property type="term" value="F:phosphorelay sensor kinase activity"/>
    <property type="evidence" value="ECO:0007669"/>
    <property type="project" value="InterPro"/>
</dbReference>
<evidence type="ECO:0000256" key="3">
    <source>
        <dbReference type="ARBA" id="ARBA00022553"/>
    </source>
</evidence>
<organism evidence="13 14">
    <name type="scientific">Bacillus salipaludis</name>
    <dbReference type="NCBI Taxonomy" id="2547811"/>
    <lineage>
        <taxon>Bacteria</taxon>
        <taxon>Bacillati</taxon>
        <taxon>Bacillota</taxon>
        <taxon>Bacilli</taxon>
        <taxon>Bacillales</taxon>
        <taxon>Bacillaceae</taxon>
        <taxon>Bacillus</taxon>
    </lineage>
</organism>
<dbReference type="InterPro" id="IPR003661">
    <property type="entry name" value="HisK_dim/P_dom"/>
</dbReference>
<evidence type="ECO:0000259" key="10">
    <source>
        <dbReference type="PROSITE" id="PS50109"/>
    </source>
</evidence>
<reference evidence="13" key="1">
    <citation type="submission" date="2023-08" db="EMBL/GenBank/DDBJ databases">
        <title>Nitrogen cycling bacteria in agricultural field soils.</title>
        <authorList>
            <person name="Jang J."/>
        </authorList>
    </citation>
    <scope>NUCLEOTIDE SEQUENCE</scope>
    <source>
        <strain evidence="13">PS3-36</strain>
    </source>
</reference>
<dbReference type="Pfam" id="PF00512">
    <property type="entry name" value="HisKA"/>
    <property type="match status" value="1"/>
</dbReference>
<dbReference type="Pfam" id="PF01590">
    <property type="entry name" value="GAF"/>
    <property type="match status" value="1"/>
</dbReference>
<evidence type="ECO:0000256" key="5">
    <source>
        <dbReference type="ARBA" id="ARBA00022741"/>
    </source>
</evidence>
<dbReference type="Proteomes" id="UP001178888">
    <property type="component" value="Unassembled WGS sequence"/>
</dbReference>
<dbReference type="CDD" id="cd00075">
    <property type="entry name" value="HATPase"/>
    <property type="match status" value="1"/>
</dbReference>
<dbReference type="Gene3D" id="3.30.450.40">
    <property type="match status" value="1"/>
</dbReference>
<dbReference type="InterPro" id="IPR005467">
    <property type="entry name" value="His_kinase_dom"/>
</dbReference>
<evidence type="ECO:0000256" key="9">
    <source>
        <dbReference type="ARBA" id="ARBA00023012"/>
    </source>
</evidence>
<proteinExistence type="predicted"/>
<dbReference type="SMART" id="SM00086">
    <property type="entry name" value="PAC"/>
    <property type="match status" value="1"/>
</dbReference>
<dbReference type="SUPFAM" id="SSF47384">
    <property type="entry name" value="Homodimeric domain of signal transducing histidine kinase"/>
    <property type="match status" value="1"/>
</dbReference>
<dbReference type="PRINTS" id="PR00344">
    <property type="entry name" value="BCTRLSENSOR"/>
</dbReference>
<dbReference type="InterPro" id="IPR000700">
    <property type="entry name" value="PAS-assoc_C"/>
</dbReference>
<dbReference type="Pfam" id="PF13188">
    <property type="entry name" value="PAS_8"/>
    <property type="match status" value="1"/>
</dbReference>
<dbReference type="InterPro" id="IPR036097">
    <property type="entry name" value="HisK_dim/P_sf"/>
</dbReference>
<comment type="caution">
    <text evidence="13">The sequence shown here is derived from an EMBL/GenBank/DDBJ whole genome shotgun (WGS) entry which is preliminary data.</text>
</comment>
<dbReference type="NCBIfam" id="TIGR00229">
    <property type="entry name" value="sensory_box"/>
    <property type="match status" value="3"/>
</dbReference>
<feature type="domain" description="PAS" evidence="11">
    <location>
        <begin position="473"/>
        <end position="518"/>
    </location>
</feature>
<dbReference type="InterPro" id="IPR003594">
    <property type="entry name" value="HATPase_dom"/>
</dbReference>
<feature type="domain" description="Histidine kinase" evidence="10">
    <location>
        <begin position="737"/>
        <end position="941"/>
    </location>
</feature>
<dbReference type="GO" id="GO:0030435">
    <property type="term" value="P:sporulation resulting in formation of a cellular spore"/>
    <property type="evidence" value="ECO:0007669"/>
    <property type="project" value="UniProtKB-KW"/>
</dbReference>
<dbReference type="Gene3D" id="3.30.565.10">
    <property type="entry name" value="Histidine kinase-like ATPase, C-terminal domain"/>
    <property type="match status" value="1"/>
</dbReference>
<gene>
    <name evidence="13" type="ORF">RCG21_31550</name>
</gene>
<dbReference type="InterPro" id="IPR000014">
    <property type="entry name" value="PAS"/>
</dbReference>
<dbReference type="SUPFAM" id="SSF55874">
    <property type="entry name" value="ATPase domain of HSP90 chaperone/DNA topoisomerase II/histidine kinase"/>
    <property type="match status" value="1"/>
</dbReference>
<dbReference type="Pfam" id="PF13426">
    <property type="entry name" value="PAS_9"/>
    <property type="match status" value="2"/>
</dbReference>
<dbReference type="CDD" id="cd00130">
    <property type="entry name" value="PAS"/>
    <property type="match status" value="2"/>
</dbReference>
<feature type="domain" description="PAS" evidence="11">
    <location>
        <begin position="598"/>
        <end position="659"/>
    </location>
</feature>
<dbReference type="Pfam" id="PF02518">
    <property type="entry name" value="HATPase_c"/>
    <property type="match status" value="1"/>
</dbReference>
<keyword evidence="9" id="KW-0902">Two-component regulatory system</keyword>
<dbReference type="Gene3D" id="1.10.287.130">
    <property type="match status" value="1"/>
</dbReference>
<dbReference type="PROSITE" id="PS50112">
    <property type="entry name" value="PAS"/>
    <property type="match status" value="3"/>
</dbReference>
<dbReference type="InterPro" id="IPR029016">
    <property type="entry name" value="GAF-like_dom_sf"/>
</dbReference>
<evidence type="ECO:0000256" key="6">
    <source>
        <dbReference type="ARBA" id="ARBA00022777"/>
    </source>
</evidence>